<dbReference type="Pfam" id="PF07676">
    <property type="entry name" value="PD40"/>
    <property type="match status" value="4"/>
</dbReference>
<dbReference type="PANTHER" id="PTHR36842:SF1">
    <property type="entry name" value="PROTEIN TOLB"/>
    <property type="match status" value="1"/>
</dbReference>
<accession>A0ABU4WFJ4</accession>
<gene>
    <name evidence="2" type="ORF">MOX91_02135</name>
</gene>
<organism evidence="2 3">
    <name type="scientific">Intestinicryptomonas porci</name>
    <dbReference type="NCBI Taxonomy" id="2926320"/>
    <lineage>
        <taxon>Bacteria</taxon>
        <taxon>Pseudomonadati</taxon>
        <taxon>Verrucomicrobiota</taxon>
        <taxon>Opitutia</taxon>
        <taxon>Opitutales</taxon>
        <taxon>Intestinicryptomonaceae</taxon>
        <taxon>Intestinicryptomonas</taxon>
    </lineage>
</organism>
<comment type="similarity">
    <text evidence="1">Belongs to the TolB family.</text>
</comment>
<dbReference type="InterPro" id="IPR011042">
    <property type="entry name" value="6-blade_b-propeller_TolB-like"/>
</dbReference>
<evidence type="ECO:0000313" key="2">
    <source>
        <dbReference type="EMBL" id="MDX8414984.1"/>
    </source>
</evidence>
<dbReference type="EMBL" id="JALBUT010000002">
    <property type="protein sequence ID" value="MDX8414984.1"/>
    <property type="molecule type" value="Genomic_DNA"/>
</dbReference>
<dbReference type="SUPFAM" id="SSF69304">
    <property type="entry name" value="Tricorn protease N-terminal domain"/>
    <property type="match status" value="1"/>
</dbReference>
<sequence length="387" mass="42100">MALCICAPAQNAEPKAVDITKNWDSKAPVYRISISGSDEAANLARRALSTHGSFRLTSADAHFNISFSKAQNNSVELKIDGSKPFSQIVYGKNTANAVAKACDLVVRKILGEPSYFTGTLAFVSDRTGHTEIYTSDILFQNIRSITNDNSDSLLPHWSPDGSKIIYTGYYRTKLMDLYEINLASKSRKTFANFKGTNTGGAFSPDGSKVAMILTATGNAEVWTSSSMSNAKNNLKRLTKTSAAEASASWSPDGKKLIFSSDALGGPQLYTMPSDGGTMKRIPTNISGYCSEPDWNKRYPNLIAFTTAQNGAFQIAVYDFETKESRVITSGGSSSLPKWTNDGRHIIFTKNHGKSRALYIVDSITQKQTALHSKNLGNCGEADFILKN</sequence>
<name>A0ABU4WFJ4_9BACT</name>
<dbReference type="Proteomes" id="UP001275932">
    <property type="component" value="Unassembled WGS sequence"/>
</dbReference>
<evidence type="ECO:0000256" key="1">
    <source>
        <dbReference type="ARBA" id="ARBA00009820"/>
    </source>
</evidence>
<dbReference type="Gene3D" id="2.120.10.30">
    <property type="entry name" value="TolB, C-terminal domain"/>
    <property type="match status" value="1"/>
</dbReference>
<comment type="caution">
    <text evidence="2">The sequence shown here is derived from an EMBL/GenBank/DDBJ whole genome shotgun (WGS) entry which is preliminary data.</text>
</comment>
<protein>
    <submittedName>
        <fullName evidence="2">Biopolymer transporter Tol</fullName>
    </submittedName>
</protein>
<reference evidence="2 3" key="1">
    <citation type="submission" date="2022-03" db="EMBL/GenBank/DDBJ databases">
        <title>Novel taxa within the pig intestine.</title>
        <authorList>
            <person name="Wylensek D."/>
            <person name="Bishof K."/>
            <person name="Afrizal A."/>
            <person name="Clavel T."/>
        </authorList>
    </citation>
    <scope>NUCLEOTIDE SEQUENCE [LARGE SCALE GENOMIC DNA]</scope>
    <source>
        <strain evidence="2 3">CLA-KB-P66</strain>
    </source>
</reference>
<evidence type="ECO:0000313" key="3">
    <source>
        <dbReference type="Proteomes" id="UP001275932"/>
    </source>
</evidence>
<proteinExistence type="inferred from homology"/>
<dbReference type="InterPro" id="IPR011659">
    <property type="entry name" value="WD40"/>
</dbReference>
<dbReference type="PANTHER" id="PTHR36842">
    <property type="entry name" value="PROTEIN TOLB HOMOLOG"/>
    <property type="match status" value="1"/>
</dbReference>
<keyword evidence="3" id="KW-1185">Reference proteome</keyword>